<dbReference type="Proteomes" id="UP001596550">
    <property type="component" value="Unassembled WGS sequence"/>
</dbReference>
<gene>
    <name evidence="2" type="ORF">ACFQO9_01530</name>
</gene>
<feature type="transmembrane region" description="Helical" evidence="1">
    <location>
        <begin position="467"/>
        <end position="485"/>
    </location>
</feature>
<evidence type="ECO:0008006" key="4">
    <source>
        <dbReference type="Google" id="ProtNLM"/>
    </source>
</evidence>
<dbReference type="RefSeq" id="WP_378172336.1">
    <property type="nucleotide sequence ID" value="NZ_JBHTCR010000001.1"/>
</dbReference>
<keyword evidence="1" id="KW-0472">Membrane</keyword>
<reference evidence="3" key="1">
    <citation type="journal article" date="2019" name="Int. J. Syst. Evol. Microbiol.">
        <title>The Global Catalogue of Microorganisms (GCM) 10K type strain sequencing project: providing services to taxonomists for standard genome sequencing and annotation.</title>
        <authorList>
            <consortium name="The Broad Institute Genomics Platform"/>
            <consortium name="The Broad Institute Genome Sequencing Center for Infectious Disease"/>
            <person name="Wu L."/>
            <person name="Ma J."/>
        </authorList>
    </citation>
    <scope>NUCLEOTIDE SEQUENCE [LARGE SCALE GENOMIC DNA]</scope>
    <source>
        <strain evidence="3">CCUG 54781</strain>
    </source>
</reference>
<comment type="caution">
    <text evidence="2">The sequence shown here is derived from an EMBL/GenBank/DDBJ whole genome shotgun (WGS) entry which is preliminary data.</text>
</comment>
<keyword evidence="3" id="KW-1185">Reference proteome</keyword>
<keyword evidence="1" id="KW-0812">Transmembrane</keyword>
<proteinExistence type="predicted"/>
<sequence>MSYKNFIELFGNPSSIVSESENFKTLELEYEFSSINLPKEENFRYFFNRIRAEDKCEIFFSIDDGEAIAITKDVDFTSDLENVKILFSGHEEGEIVNLKMNIYKENDGNNFYFYSKDCFFNYIQSFDTYGLASFFSSDFFDHNSKINIVIRDFVGTLSSDKITIATSYDPQIEEFEGREKRFNNIIANNHSSFFGKLKVLPEDFIFEGDGSLKQSVKEHIEKVAKVLVISAIFDITDLAGNVFYYKLNGYKSISHTEKIEDISTENLEDFYNIYQWIYVGGNIVDKIGLARNIISLHLKDNALLELKGNVFESLKSSFKIYEKQNIKQYIEVRNKMSDQLLDYSKRVVTITDNFASGFQKSALALVTFFSSLIVTKVLAAPKNNEDFILYSTLITGVFIVVTFLYMLVSRAELIQQAKRFEKSYEDFKKRYTDLLTDEDIERIVNNDEEHKADVAFIKSKLRWYTNLWIGVLCAIVLATLIYYFGAKKIESNEQLHFARIFIDSKINKILKACFLCC</sequence>
<name>A0ABW2LV56_9FLAO</name>
<feature type="transmembrane region" description="Helical" evidence="1">
    <location>
        <begin position="362"/>
        <end position="381"/>
    </location>
</feature>
<evidence type="ECO:0000313" key="3">
    <source>
        <dbReference type="Proteomes" id="UP001596550"/>
    </source>
</evidence>
<feature type="transmembrane region" description="Helical" evidence="1">
    <location>
        <begin position="387"/>
        <end position="408"/>
    </location>
</feature>
<dbReference type="EMBL" id="JBHTCR010000001">
    <property type="protein sequence ID" value="MFC7345395.1"/>
    <property type="molecule type" value="Genomic_DNA"/>
</dbReference>
<accession>A0ABW2LV56</accession>
<organism evidence="2 3">
    <name type="scientific">Chryseobacterium zhengzhouense</name>
    <dbReference type="NCBI Taxonomy" id="1636086"/>
    <lineage>
        <taxon>Bacteria</taxon>
        <taxon>Pseudomonadati</taxon>
        <taxon>Bacteroidota</taxon>
        <taxon>Flavobacteriia</taxon>
        <taxon>Flavobacteriales</taxon>
        <taxon>Weeksellaceae</taxon>
        <taxon>Chryseobacterium group</taxon>
        <taxon>Chryseobacterium</taxon>
    </lineage>
</organism>
<evidence type="ECO:0000256" key="1">
    <source>
        <dbReference type="SAM" id="Phobius"/>
    </source>
</evidence>
<evidence type="ECO:0000313" key="2">
    <source>
        <dbReference type="EMBL" id="MFC7345395.1"/>
    </source>
</evidence>
<keyword evidence="1" id="KW-1133">Transmembrane helix</keyword>
<protein>
    <recommendedName>
        <fullName evidence="4">SMODS and SLOG-associating 2TM effector domain-containing protein</fullName>
    </recommendedName>
</protein>